<dbReference type="AlphaFoldDB" id="A0AAD9FT21"/>
<organism evidence="1 2">
    <name type="scientific">Papiliotrema laurentii</name>
    <name type="common">Cryptococcus laurentii</name>
    <dbReference type="NCBI Taxonomy" id="5418"/>
    <lineage>
        <taxon>Eukaryota</taxon>
        <taxon>Fungi</taxon>
        <taxon>Dikarya</taxon>
        <taxon>Basidiomycota</taxon>
        <taxon>Agaricomycotina</taxon>
        <taxon>Tremellomycetes</taxon>
        <taxon>Tremellales</taxon>
        <taxon>Rhynchogastremaceae</taxon>
        <taxon>Papiliotrema</taxon>
    </lineage>
</organism>
<comment type="caution">
    <text evidence="1">The sequence shown here is derived from an EMBL/GenBank/DDBJ whole genome shotgun (WGS) entry which is preliminary data.</text>
</comment>
<dbReference type="InterPro" id="IPR009297">
    <property type="entry name" value="DUF952"/>
</dbReference>
<dbReference type="EMBL" id="JAODAN010000003">
    <property type="protein sequence ID" value="KAK1925710.1"/>
    <property type="molecule type" value="Genomic_DNA"/>
</dbReference>
<accession>A0AAD9FT21</accession>
<evidence type="ECO:0000313" key="2">
    <source>
        <dbReference type="Proteomes" id="UP001182556"/>
    </source>
</evidence>
<proteinExistence type="predicted"/>
<dbReference type="Pfam" id="PF06108">
    <property type="entry name" value="DUF952"/>
    <property type="match status" value="1"/>
</dbReference>
<dbReference type="PANTHER" id="PTHR34129">
    <property type="entry name" value="BLR1139 PROTEIN"/>
    <property type="match status" value="1"/>
</dbReference>
<keyword evidence="2" id="KW-1185">Reference proteome</keyword>
<dbReference type="SUPFAM" id="SSF56399">
    <property type="entry name" value="ADP-ribosylation"/>
    <property type="match status" value="1"/>
</dbReference>
<dbReference type="Gene3D" id="3.20.170.20">
    <property type="entry name" value="Protein of unknown function DUF952"/>
    <property type="match status" value="1"/>
</dbReference>
<protein>
    <recommendedName>
        <fullName evidence="3">DUF952 domain-containing protein</fullName>
    </recommendedName>
</protein>
<sequence length="135" mass="15517">MSQTPKWIYKIFPHSSVDPRYTFPIPIPASHTFFLSEVDYKDGFVHLSTAEQVPGTLDRFFGDVESVTLLRLELDRVAAFKRIRWEESSHGGKYPHLFAHLEGENVESFKDVRKGPGEKGWAEALAKPEIKEWLV</sequence>
<evidence type="ECO:0000313" key="1">
    <source>
        <dbReference type="EMBL" id="KAK1925710.1"/>
    </source>
</evidence>
<dbReference type="PANTHER" id="PTHR34129:SF1">
    <property type="entry name" value="DUF952 DOMAIN-CONTAINING PROTEIN"/>
    <property type="match status" value="1"/>
</dbReference>
<reference evidence="1" key="1">
    <citation type="submission" date="2023-02" db="EMBL/GenBank/DDBJ databases">
        <title>Identification and recombinant expression of a fungal hydrolase from Papiliotrema laurentii that hydrolyzes apple cutin and clears colloidal polyester polyurethane.</title>
        <authorList>
            <consortium name="DOE Joint Genome Institute"/>
            <person name="Roman V.A."/>
            <person name="Bojanowski C."/>
            <person name="Crable B.R."/>
            <person name="Wagner D.N."/>
            <person name="Hung C.S."/>
            <person name="Nadeau L.J."/>
            <person name="Schratz L."/>
            <person name="Haridas S."/>
            <person name="Pangilinan J."/>
            <person name="Lipzen A."/>
            <person name="Na H."/>
            <person name="Yan M."/>
            <person name="Ng V."/>
            <person name="Grigoriev I.V."/>
            <person name="Spatafora J.W."/>
            <person name="Barlow D."/>
            <person name="Biffinger J."/>
            <person name="Kelley-Loughnane N."/>
            <person name="Varaljay V.A."/>
            <person name="Crookes-Goodson W.J."/>
        </authorList>
    </citation>
    <scope>NUCLEOTIDE SEQUENCE</scope>
    <source>
        <strain evidence="1">5307AH</strain>
    </source>
</reference>
<gene>
    <name evidence="1" type="ORF">DB88DRAFT_436789</name>
</gene>
<evidence type="ECO:0008006" key="3">
    <source>
        <dbReference type="Google" id="ProtNLM"/>
    </source>
</evidence>
<dbReference type="Proteomes" id="UP001182556">
    <property type="component" value="Unassembled WGS sequence"/>
</dbReference>
<name>A0AAD9FT21_PAPLA</name>